<feature type="transmembrane region" description="Helical" evidence="8">
    <location>
        <begin position="910"/>
        <end position="935"/>
    </location>
</feature>
<feature type="transmembrane region" description="Helical" evidence="8">
    <location>
        <begin position="880"/>
        <end position="904"/>
    </location>
</feature>
<keyword evidence="7 8" id="KW-0472">Membrane</keyword>
<feature type="transmembrane region" description="Helical" evidence="8">
    <location>
        <begin position="987"/>
        <end position="1013"/>
    </location>
</feature>
<name>A0A1T4RSE1_9GAMM</name>
<feature type="transmembrane region" description="Helical" evidence="8">
    <location>
        <begin position="854"/>
        <end position="873"/>
    </location>
</feature>
<evidence type="ECO:0000256" key="4">
    <source>
        <dbReference type="ARBA" id="ARBA00022519"/>
    </source>
</evidence>
<evidence type="ECO:0000256" key="6">
    <source>
        <dbReference type="ARBA" id="ARBA00022989"/>
    </source>
</evidence>
<feature type="transmembrane region" description="Helical" evidence="8">
    <location>
        <begin position="360"/>
        <end position="380"/>
    </location>
</feature>
<dbReference type="Gene3D" id="3.30.70.1430">
    <property type="entry name" value="Multidrug efflux transporter AcrB pore domain"/>
    <property type="match status" value="2"/>
</dbReference>
<dbReference type="PRINTS" id="PR00702">
    <property type="entry name" value="ACRIFLAVINRP"/>
</dbReference>
<evidence type="ECO:0000313" key="9">
    <source>
        <dbReference type="EMBL" id="SKA18862.1"/>
    </source>
</evidence>
<feature type="transmembrane region" description="Helical" evidence="8">
    <location>
        <begin position="334"/>
        <end position="353"/>
    </location>
</feature>
<dbReference type="SUPFAM" id="SSF82693">
    <property type="entry name" value="Multidrug efflux transporter AcrB pore domain, PN1, PN2, PC1 and PC2 subdomains"/>
    <property type="match status" value="3"/>
</dbReference>
<dbReference type="Pfam" id="PF00873">
    <property type="entry name" value="ACR_tran"/>
    <property type="match status" value="1"/>
</dbReference>
<dbReference type="InterPro" id="IPR001036">
    <property type="entry name" value="Acrflvin-R"/>
</dbReference>
<reference evidence="9 10" key="1">
    <citation type="submission" date="2017-02" db="EMBL/GenBank/DDBJ databases">
        <authorList>
            <person name="Peterson S.W."/>
        </authorList>
    </citation>
    <scope>NUCLEOTIDE SEQUENCE [LARGE SCALE GENOMIC DNA]</scope>
    <source>
        <strain evidence="9 10">DSM 21749</strain>
    </source>
</reference>
<keyword evidence="10" id="KW-1185">Reference proteome</keyword>
<keyword evidence="6 8" id="KW-1133">Transmembrane helix</keyword>
<accession>A0A1T4RSE1</accession>
<dbReference type="RefSeq" id="WP_078758891.1">
    <property type="nucleotide sequence ID" value="NZ_FUXP01000010.1"/>
</dbReference>
<comment type="subcellular location">
    <subcellularLocation>
        <location evidence="1">Cell inner membrane</location>
        <topology evidence="1">Multi-pass membrane protein</topology>
    </subcellularLocation>
</comment>
<dbReference type="Gene3D" id="3.30.2090.10">
    <property type="entry name" value="Multidrug efflux transporter AcrB TolC docking domain, DN and DC subdomains"/>
    <property type="match status" value="2"/>
</dbReference>
<sequence>MIISDLSIRRPVAATVMSLLLIVLGIMAFSRLTLRELPAIDPPIVSVDVNYPGASAAVVETRVTQVLEDALSGIEGIETIQSRSVNGRSAVTIEFTLERDIEAAANDVRDAISDVADRMPDEADPPEVEKADSDSDTVIWLNMSAEGMDTLQLSDYADRYIVDRLSSLDGVAQVRIGGRQRYAMRIWLDNAAMAARNIAVSDVESALRAENVELPAGRIESGTRDFTLRLAREYEDAADFAEIPLVEGEDGYVVRLGDVARVELASAERRAYYRSNGQPNIGLGIVKTSTANALDVTRAARAEAEQIQKTLPEGMNIFVAYDDTVFIDASIKRVYWTLAEAIALVLLVIWLFLGSFRAALIPALTVPVCLVAAFIPLYAFGYSINLLTLLALVLSIGLVVDDAIVVLENIQRRADLGEPRLVAANRGTKQVAFAVIATTTVLVAVFLPVGFMEGNTGRLFRELSVALAGAVAISAFVALTLTPMMSSKLLRPHSEEKTTRVHRWVNSGLDRVGRGYRNVLDRHVDRTWLFVVLMLAAVAASYALVKLVPSELAPAEDRGAFFVSIEGPEGAGFDYTVEQIKQVEEVFARHSGEDESIRRYNTRVPGGWGASEEMHTGNVIVFLQDWDQREMHTSEVADSLREDLNALTGVRANPRVGGGLVGSRGQPIQIVLGGPEYAEIAQWRDIMIQRMEDNPGLFSVDSDYKETRPQMRVQINRQRAADLGVSVTDIGQALETMMGSRRVTTFVQEGEEYDVIVQADRENRASPADLDAIRVRSSSGELVQLSNLVTLTELAEAGSLNRFNRLRAITITAGLAPGYTMGEALEFLQGVVDTELPEYAQIDWKGESREYQKAGGAVLLTFAMALLVVYLVLAAQFESFIHPFVIMLTVPLGVLGALIGLAVTGSSLNLFSQIGIVMLVGLAAKNGILIVEFANQLRDEGRSIHQAIVESAGVRLRPILMTSIATVMGALPLVLAGGPGSASRATIGVVVIFGVSFSTLLSLFVVPAFYVLLARFTRSPHAVSQELDRLEAESPEVGGHA</sequence>
<keyword evidence="3" id="KW-1003">Cell membrane</keyword>
<dbReference type="EMBL" id="FUXP01000010">
    <property type="protein sequence ID" value="SKA18862.1"/>
    <property type="molecule type" value="Genomic_DNA"/>
</dbReference>
<feature type="transmembrane region" description="Helical" evidence="8">
    <location>
        <begin position="463"/>
        <end position="481"/>
    </location>
</feature>
<feature type="transmembrane region" description="Helical" evidence="8">
    <location>
        <begin position="527"/>
        <end position="545"/>
    </location>
</feature>
<dbReference type="PANTHER" id="PTHR32063:SF14">
    <property type="entry name" value="BLL4319 PROTEIN"/>
    <property type="match status" value="1"/>
</dbReference>
<dbReference type="GO" id="GO:0042910">
    <property type="term" value="F:xenobiotic transmembrane transporter activity"/>
    <property type="evidence" value="ECO:0007669"/>
    <property type="project" value="TreeGrafter"/>
</dbReference>
<evidence type="ECO:0000256" key="3">
    <source>
        <dbReference type="ARBA" id="ARBA00022475"/>
    </source>
</evidence>
<dbReference type="OrthoDB" id="9757904at2"/>
<dbReference type="InterPro" id="IPR027463">
    <property type="entry name" value="AcrB_DN_DC_subdom"/>
</dbReference>
<evidence type="ECO:0000256" key="2">
    <source>
        <dbReference type="ARBA" id="ARBA00022448"/>
    </source>
</evidence>
<dbReference type="AlphaFoldDB" id="A0A1T4RSE1"/>
<organism evidence="9 10">
    <name type="scientific">Lysobacter spongiicola DSM 21749</name>
    <dbReference type="NCBI Taxonomy" id="1122188"/>
    <lineage>
        <taxon>Bacteria</taxon>
        <taxon>Pseudomonadati</taxon>
        <taxon>Pseudomonadota</taxon>
        <taxon>Gammaproteobacteria</taxon>
        <taxon>Lysobacterales</taxon>
        <taxon>Lysobacteraceae</taxon>
        <taxon>Novilysobacter</taxon>
    </lineage>
</organism>
<dbReference type="STRING" id="1122188.SAMN02745674_02345"/>
<dbReference type="Gene3D" id="3.30.70.1320">
    <property type="entry name" value="Multidrug efflux transporter AcrB pore domain like"/>
    <property type="match status" value="1"/>
</dbReference>
<feature type="transmembrane region" description="Helical" evidence="8">
    <location>
        <begin position="12"/>
        <end position="34"/>
    </location>
</feature>
<evidence type="ECO:0000313" key="10">
    <source>
        <dbReference type="Proteomes" id="UP000190061"/>
    </source>
</evidence>
<evidence type="ECO:0000256" key="5">
    <source>
        <dbReference type="ARBA" id="ARBA00022692"/>
    </source>
</evidence>
<evidence type="ECO:0000256" key="7">
    <source>
        <dbReference type="ARBA" id="ARBA00023136"/>
    </source>
</evidence>
<gene>
    <name evidence="9" type="ORF">SAMN02745674_02345</name>
</gene>
<feature type="transmembrane region" description="Helical" evidence="8">
    <location>
        <begin position="386"/>
        <end position="410"/>
    </location>
</feature>
<keyword evidence="4" id="KW-0997">Cell inner membrane</keyword>
<keyword evidence="5 8" id="KW-0812">Transmembrane</keyword>
<feature type="transmembrane region" description="Helical" evidence="8">
    <location>
        <begin position="956"/>
        <end position="975"/>
    </location>
</feature>
<evidence type="ECO:0000256" key="8">
    <source>
        <dbReference type="SAM" id="Phobius"/>
    </source>
</evidence>
<proteinExistence type="predicted"/>
<dbReference type="GO" id="GO:0005886">
    <property type="term" value="C:plasma membrane"/>
    <property type="evidence" value="ECO:0007669"/>
    <property type="project" value="UniProtKB-SubCell"/>
</dbReference>
<keyword evidence="2" id="KW-0813">Transport</keyword>
<dbReference type="Proteomes" id="UP000190061">
    <property type="component" value="Unassembled WGS sequence"/>
</dbReference>
<protein>
    <submittedName>
        <fullName evidence="9">Multidrug efflux pump</fullName>
    </submittedName>
</protein>
<dbReference type="SUPFAM" id="SSF82714">
    <property type="entry name" value="Multidrug efflux transporter AcrB TolC docking domain, DN and DC subdomains"/>
    <property type="match status" value="2"/>
</dbReference>
<feature type="transmembrane region" description="Helical" evidence="8">
    <location>
        <begin position="431"/>
        <end position="451"/>
    </location>
</feature>
<dbReference type="Gene3D" id="1.20.1640.10">
    <property type="entry name" value="Multidrug efflux transporter AcrB transmembrane domain"/>
    <property type="match status" value="2"/>
</dbReference>
<dbReference type="FunFam" id="1.20.1640.10:FF:000001">
    <property type="entry name" value="Efflux pump membrane transporter"/>
    <property type="match status" value="1"/>
</dbReference>
<dbReference type="PANTHER" id="PTHR32063">
    <property type="match status" value="1"/>
</dbReference>
<evidence type="ECO:0000256" key="1">
    <source>
        <dbReference type="ARBA" id="ARBA00004429"/>
    </source>
</evidence>
<dbReference type="Gene3D" id="3.30.70.1440">
    <property type="entry name" value="Multidrug efflux transporter AcrB pore domain"/>
    <property type="match status" value="1"/>
</dbReference>
<dbReference type="SUPFAM" id="SSF82866">
    <property type="entry name" value="Multidrug efflux transporter AcrB transmembrane domain"/>
    <property type="match status" value="2"/>
</dbReference>